<keyword evidence="1" id="KW-0963">Cytoplasm</keyword>
<proteinExistence type="predicted"/>
<dbReference type="OrthoDB" id="9801899at2"/>
<evidence type="ECO:0000256" key="3">
    <source>
        <dbReference type="ARBA" id="ARBA00022801"/>
    </source>
</evidence>
<dbReference type="InterPro" id="IPR006543">
    <property type="entry name" value="Histidinol-phos"/>
</dbReference>
<keyword evidence="2" id="KW-0479">Metal-binding</keyword>
<name>A0A3B0CER3_9BACL</name>
<dbReference type="EMBL" id="RBAH01000012">
    <property type="protein sequence ID" value="RKN82187.1"/>
    <property type="molecule type" value="Genomic_DNA"/>
</dbReference>
<dbReference type="AlphaFoldDB" id="A0A3B0CER3"/>
<comment type="caution">
    <text evidence="5">The sequence shown here is derived from an EMBL/GenBank/DDBJ whole genome shotgun (WGS) entry which is preliminary data.</text>
</comment>
<evidence type="ECO:0000256" key="2">
    <source>
        <dbReference type="ARBA" id="ARBA00022723"/>
    </source>
</evidence>
<keyword evidence="3 5" id="KW-0378">Hydrolase</keyword>
<evidence type="ECO:0000313" key="6">
    <source>
        <dbReference type="Proteomes" id="UP000282311"/>
    </source>
</evidence>
<dbReference type="Gene3D" id="3.90.550.10">
    <property type="entry name" value="Spore Coat Polysaccharide Biosynthesis Protein SpsA, Chain A"/>
    <property type="match status" value="1"/>
</dbReference>
<dbReference type="InterPro" id="IPR036412">
    <property type="entry name" value="HAD-like_sf"/>
</dbReference>
<evidence type="ECO:0000256" key="1">
    <source>
        <dbReference type="ARBA" id="ARBA00022490"/>
    </source>
</evidence>
<feature type="domain" description="Nucleotidyl transferase" evidence="4">
    <location>
        <begin position="3"/>
        <end position="235"/>
    </location>
</feature>
<accession>A0A3B0CER3</accession>
<dbReference type="InterPro" id="IPR005835">
    <property type="entry name" value="NTP_transferase_dom"/>
</dbReference>
<protein>
    <submittedName>
        <fullName evidence="5">HAD-IIIA family hydrolase</fullName>
    </submittedName>
</protein>
<dbReference type="NCBIfam" id="TIGR01656">
    <property type="entry name" value="Histidinol-ppas"/>
    <property type="match status" value="1"/>
</dbReference>
<organism evidence="5 6">
    <name type="scientific">Paenibacillus ginsengarvi</name>
    <dbReference type="NCBI Taxonomy" id="400777"/>
    <lineage>
        <taxon>Bacteria</taxon>
        <taxon>Bacillati</taxon>
        <taxon>Bacillota</taxon>
        <taxon>Bacilli</taxon>
        <taxon>Bacillales</taxon>
        <taxon>Paenibacillaceae</taxon>
        <taxon>Paenibacillus</taxon>
    </lineage>
</organism>
<dbReference type="PANTHER" id="PTHR22572">
    <property type="entry name" value="SUGAR-1-PHOSPHATE GUANYL TRANSFERASE"/>
    <property type="match status" value="1"/>
</dbReference>
<dbReference type="SUPFAM" id="SSF56784">
    <property type="entry name" value="HAD-like"/>
    <property type="match status" value="1"/>
</dbReference>
<dbReference type="CDD" id="cd04181">
    <property type="entry name" value="NTP_transferase"/>
    <property type="match status" value="1"/>
</dbReference>
<dbReference type="Gene3D" id="3.40.50.1000">
    <property type="entry name" value="HAD superfamily/HAD-like"/>
    <property type="match status" value="1"/>
</dbReference>
<dbReference type="InterPro" id="IPR029044">
    <property type="entry name" value="Nucleotide-diphossugar_trans"/>
</dbReference>
<dbReference type="InterPro" id="IPR050486">
    <property type="entry name" value="Mannose-1P_guanyltransferase"/>
</dbReference>
<keyword evidence="6" id="KW-1185">Reference proteome</keyword>
<dbReference type="Pfam" id="PF00483">
    <property type="entry name" value="NTP_transferase"/>
    <property type="match status" value="1"/>
</dbReference>
<sequence>MQAVIMAGGKGTRLRSITNDQIPKPMACINGKTILEWQIECLKSNNITNILIVTGHLGRKIEDFFKDGAEFGVKISYFREEQPLGSAGALYYIKEKLISDTFLLVYGDVLFDIDIQRMIRFHREKNSLATLFTHPNSHPYDSDLVVTDEECKVIKFDSKNNNRDYWYKNCVNAGLFIANVDLCNLVVKDEVTDLEKDIFIPLTAKHAPIYSYFSPEYIKDVGTPERIAVAAKELASGFVSNRNLKNKQKCIFLDRDGTINRLNGLISSEDDLSLEPCATEAIRKINQSGYLAIVVTNQPVVARGLCNISDVENIHKKLESLLGKQGVILDDILFCPHHPDKGYPEENPIYKIPCQCRKPNTGMIEICIEKYNIDVKSSWIVGDTTTDILTGQRIGLQTALVLTGEAGADKKYDVISDITCNNLLDAINNILLY</sequence>
<dbReference type="SUPFAM" id="SSF53448">
    <property type="entry name" value="Nucleotide-diphospho-sugar transferases"/>
    <property type="match status" value="1"/>
</dbReference>
<reference evidence="5 6" key="1">
    <citation type="journal article" date="2007" name="Int. J. Syst. Evol. Microbiol.">
        <title>Paenibacillus ginsengarvi sp. nov., isolated from soil from ginseng cultivation.</title>
        <authorList>
            <person name="Yoon M.H."/>
            <person name="Ten L.N."/>
            <person name="Im W.T."/>
        </authorList>
    </citation>
    <scope>NUCLEOTIDE SEQUENCE [LARGE SCALE GENOMIC DNA]</scope>
    <source>
        <strain evidence="5 6">KCTC 13059</strain>
    </source>
</reference>
<dbReference type="CDD" id="cd07503">
    <property type="entry name" value="HAD_HisB-N"/>
    <property type="match status" value="1"/>
</dbReference>
<dbReference type="Pfam" id="PF13242">
    <property type="entry name" value="Hydrolase_like"/>
    <property type="match status" value="1"/>
</dbReference>
<dbReference type="InterPro" id="IPR006549">
    <property type="entry name" value="HAD-SF_hydro_IIIA"/>
</dbReference>
<gene>
    <name evidence="5" type="ORF">D7M11_17725</name>
</gene>
<dbReference type="NCBIfam" id="TIGR01662">
    <property type="entry name" value="HAD-SF-IIIA"/>
    <property type="match status" value="1"/>
</dbReference>
<dbReference type="GO" id="GO:0016791">
    <property type="term" value="F:phosphatase activity"/>
    <property type="evidence" value="ECO:0007669"/>
    <property type="project" value="InterPro"/>
</dbReference>
<dbReference type="Proteomes" id="UP000282311">
    <property type="component" value="Unassembled WGS sequence"/>
</dbReference>
<evidence type="ECO:0000313" key="5">
    <source>
        <dbReference type="EMBL" id="RKN82187.1"/>
    </source>
</evidence>
<dbReference type="RefSeq" id="WP_120748570.1">
    <property type="nucleotide sequence ID" value="NZ_RBAH01000012.1"/>
</dbReference>
<dbReference type="InterPro" id="IPR023214">
    <property type="entry name" value="HAD_sf"/>
</dbReference>
<dbReference type="GO" id="GO:0046872">
    <property type="term" value="F:metal ion binding"/>
    <property type="evidence" value="ECO:0007669"/>
    <property type="project" value="UniProtKB-KW"/>
</dbReference>
<evidence type="ECO:0000259" key="4">
    <source>
        <dbReference type="Pfam" id="PF00483"/>
    </source>
</evidence>